<dbReference type="SMART" id="SM00060">
    <property type="entry name" value="FN3"/>
    <property type="match status" value="4"/>
</dbReference>
<comment type="caution">
    <text evidence="18">The sequence shown here is derived from an EMBL/GenBank/DDBJ whole genome shotgun (WGS) entry which is preliminary data.</text>
</comment>
<evidence type="ECO:0000256" key="8">
    <source>
        <dbReference type="ARBA" id="ARBA00022989"/>
    </source>
</evidence>
<dbReference type="FunFam" id="2.60.40.10:FF:000367">
    <property type="entry name" value="Neural cell adhesion molecule L1-like protein"/>
    <property type="match status" value="1"/>
</dbReference>
<dbReference type="Proteomes" id="UP001153269">
    <property type="component" value="Unassembled WGS sequence"/>
</dbReference>
<evidence type="ECO:0000256" key="7">
    <source>
        <dbReference type="ARBA" id="ARBA00022889"/>
    </source>
</evidence>
<dbReference type="GO" id="GO:0007420">
    <property type="term" value="P:brain development"/>
    <property type="evidence" value="ECO:0007669"/>
    <property type="project" value="TreeGrafter"/>
</dbReference>
<dbReference type="Gene3D" id="2.60.40.10">
    <property type="entry name" value="Immunoglobulins"/>
    <property type="match status" value="10"/>
</dbReference>
<keyword evidence="4 14" id="KW-0812">Transmembrane</keyword>
<keyword evidence="19" id="KW-1185">Reference proteome</keyword>
<dbReference type="InterPro" id="IPR013783">
    <property type="entry name" value="Ig-like_fold"/>
</dbReference>
<feature type="compositionally biased region" description="Polar residues" evidence="13">
    <location>
        <begin position="1118"/>
        <end position="1130"/>
    </location>
</feature>
<feature type="domain" description="Ig-like" evidence="16">
    <location>
        <begin position="519"/>
        <end position="612"/>
    </location>
</feature>
<gene>
    <name evidence="18" type="ORF">PLEPLA_LOCUS7846</name>
</gene>
<dbReference type="GO" id="GO:0005886">
    <property type="term" value="C:plasma membrane"/>
    <property type="evidence" value="ECO:0007669"/>
    <property type="project" value="UniProtKB-SubCell"/>
</dbReference>
<dbReference type="InterPro" id="IPR007110">
    <property type="entry name" value="Ig-like_dom"/>
</dbReference>
<dbReference type="GO" id="GO:0030424">
    <property type="term" value="C:axon"/>
    <property type="evidence" value="ECO:0007669"/>
    <property type="project" value="TreeGrafter"/>
</dbReference>
<organism evidence="18 19">
    <name type="scientific">Pleuronectes platessa</name>
    <name type="common">European plaice</name>
    <dbReference type="NCBI Taxonomy" id="8262"/>
    <lineage>
        <taxon>Eukaryota</taxon>
        <taxon>Metazoa</taxon>
        <taxon>Chordata</taxon>
        <taxon>Craniata</taxon>
        <taxon>Vertebrata</taxon>
        <taxon>Euteleostomi</taxon>
        <taxon>Actinopterygii</taxon>
        <taxon>Neopterygii</taxon>
        <taxon>Teleostei</taxon>
        <taxon>Neoteleostei</taxon>
        <taxon>Acanthomorphata</taxon>
        <taxon>Carangaria</taxon>
        <taxon>Pleuronectiformes</taxon>
        <taxon>Pleuronectoidei</taxon>
        <taxon>Pleuronectidae</taxon>
        <taxon>Pleuronectes</taxon>
    </lineage>
</organism>
<feature type="domain" description="Ig-like" evidence="16">
    <location>
        <begin position="428"/>
        <end position="511"/>
    </location>
</feature>
<feature type="domain" description="Fibronectin type-III" evidence="17">
    <location>
        <begin position="818"/>
        <end position="920"/>
    </location>
</feature>
<dbReference type="PANTHER" id="PTHR44170">
    <property type="entry name" value="PROTEIN SIDEKICK"/>
    <property type="match status" value="1"/>
</dbReference>
<dbReference type="InterPro" id="IPR003961">
    <property type="entry name" value="FN3_dom"/>
</dbReference>
<feature type="domain" description="Ig-like" evidence="16">
    <location>
        <begin position="123"/>
        <end position="201"/>
    </location>
</feature>
<evidence type="ECO:0000259" key="16">
    <source>
        <dbReference type="PROSITE" id="PS50835"/>
    </source>
</evidence>
<dbReference type="FunFam" id="2.60.40.10:FF:000057">
    <property type="entry name" value="neural cell adhesion molecule L1"/>
    <property type="match status" value="1"/>
</dbReference>
<dbReference type="SMART" id="SM00409">
    <property type="entry name" value="IG"/>
    <property type="match status" value="6"/>
</dbReference>
<evidence type="ECO:0000256" key="2">
    <source>
        <dbReference type="ARBA" id="ARBA00008588"/>
    </source>
</evidence>
<evidence type="ECO:0000256" key="13">
    <source>
        <dbReference type="SAM" id="MobiDB-lite"/>
    </source>
</evidence>
<keyword evidence="10" id="KW-1015">Disulfide bond</keyword>
<reference evidence="18" key="1">
    <citation type="submission" date="2020-03" db="EMBL/GenBank/DDBJ databases">
        <authorList>
            <person name="Weist P."/>
        </authorList>
    </citation>
    <scope>NUCLEOTIDE SEQUENCE</scope>
</reference>
<dbReference type="InterPro" id="IPR026966">
    <property type="entry name" value="Neurofascin/L1/NrCAM_C"/>
</dbReference>
<feature type="domain" description="Fibronectin type-III" evidence="17">
    <location>
        <begin position="619"/>
        <end position="715"/>
    </location>
</feature>
<dbReference type="InterPro" id="IPR013098">
    <property type="entry name" value="Ig_I-set"/>
</dbReference>
<keyword evidence="3" id="KW-1003">Cell membrane</keyword>
<dbReference type="SMART" id="SM00408">
    <property type="entry name" value="IGc2"/>
    <property type="match status" value="5"/>
</dbReference>
<feature type="domain" description="Fibronectin type-III" evidence="17">
    <location>
        <begin position="720"/>
        <end position="813"/>
    </location>
</feature>
<feature type="domain" description="Ig-like" evidence="16">
    <location>
        <begin position="32"/>
        <end position="121"/>
    </location>
</feature>
<evidence type="ECO:0000256" key="4">
    <source>
        <dbReference type="ARBA" id="ARBA00022692"/>
    </source>
</evidence>
<dbReference type="FunFam" id="2.60.40.10:FF:000038">
    <property type="entry name" value="Neuronal cell adhesion molecule"/>
    <property type="match status" value="1"/>
</dbReference>
<dbReference type="FunFam" id="2.60.40.10:FF:000238">
    <property type="entry name" value="Neuronal cell adhesion molecule"/>
    <property type="match status" value="1"/>
</dbReference>
<feature type="compositionally biased region" description="Polar residues" evidence="13">
    <location>
        <begin position="1096"/>
        <end position="1106"/>
    </location>
</feature>
<keyword evidence="7" id="KW-0130">Cell adhesion</keyword>
<evidence type="ECO:0000256" key="5">
    <source>
        <dbReference type="ARBA" id="ARBA00022729"/>
    </source>
</evidence>
<dbReference type="PROSITE" id="PS50835">
    <property type="entry name" value="IG_LIKE"/>
    <property type="match status" value="6"/>
</dbReference>
<dbReference type="GO" id="GO:0098632">
    <property type="term" value="F:cell-cell adhesion mediator activity"/>
    <property type="evidence" value="ECO:0007669"/>
    <property type="project" value="TreeGrafter"/>
</dbReference>
<dbReference type="Pfam" id="PF13927">
    <property type="entry name" value="Ig_3"/>
    <property type="match status" value="2"/>
</dbReference>
<keyword evidence="9 14" id="KW-0472">Membrane</keyword>
<evidence type="ECO:0000256" key="3">
    <source>
        <dbReference type="ARBA" id="ARBA00022475"/>
    </source>
</evidence>
<evidence type="ECO:0000256" key="10">
    <source>
        <dbReference type="ARBA" id="ARBA00023157"/>
    </source>
</evidence>
<feature type="domain" description="Fibronectin type-III" evidence="17">
    <location>
        <begin position="921"/>
        <end position="1023"/>
    </location>
</feature>
<dbReference type="FunFam" id="2.60.40.10:FF:000005">
    <property type="entry name" value="Neuronal cell adhesion molecule"/>
    <property type="match status" value="1"/>
</dbReference>
<evidence type="ECO:0000259" key="17">
    <source>
        <dbReference type="PROSITE" id="PS50853"/>
    </source>
</evidence>
<comment type="subcellular location">
    <subcellularLocation>
        <location evidence="1">Cell membrane</location>
        <topology evidence="1">Single-pass type I membrane protein</topology>
    </subcellularLocation>
</comment>
<comment type="similarity">
    <text evidence="2">Belongs to the immunoglobulin superfamily. L1/neurofascin/NgCAM family.</text>
</comment>
<dbReference type="Pfam" id="PF07679">
    <property type="entry name" value="I-set"/>
    <property type="match status" value="3"/>
</dbReference>
<proteinExistence type="inferred from homology"/>
<evidence type="ECO:0000313" key="19">
    <source>
        <dbReference type="Proteomes" id="UP001153269"/>
    </source>
</evidence>
<evidence type="ECO:0000256" key="14">
    <source>
        <dbReference type="SAM" id="Phobius"/>
    </source>
</evidence>
<feature type="domain" description="Ig-like" evidence="16">
    <location>
        <begin position="335"/>
        <end position="422"/>
    </location>
</feature>
<dbReference type="SUPFAM" id="SSF49265">
    <property type="entry name" value="Fibronectin type III"/>
    <property type="match status" value="2"/>
</dbReference>
<name>A0A9N7TVX7_PLEPL</name>
<dbReference type="AlphaFoldDB" id="A0A9N7TVX7"/>
<dbReference type="SUPFAM" id="SSF48726">
    <property type="entry name" value="Immunoglobulin"/>
    <property type="match status" value="6"/>
</dbReference>
<feature type="signal peptide" evidence="15">
    <location>
        <begin position="1"/>
        <end position="21"/>
    </location>
</feature>
<evidence type="ECO:0000313" key="18">
    <source>
        <dbReference type="EMBL" id="CAB1419995.1"/>
    </source>
</evidence>
<feature type="transmembrane region" description="Helical" evidence="14">
    <location>
        <begin position="1036"/>
        <end position="1057"/>
    </location>
</feature>
<keyword evidence="5 15" id="KW-0732">Signal</keyword>
<dbReference type="CDD" id="cd00063">
    <property type="entry name" value="FN3"/>
    <property type="match status" value="4"/>
</dbReference>
<accession>A0A9N7TVX7</accession>
<feature type="compositionally biased region" description="Basic and acidic residues" evidence="13">
    <location>
        <begin position="1084"/>
        <end position="1093"/>
    </location>
</feature>
<evidence type="ECO:0008006" key="20">
    <source>
        <dbReference type="Google" id="ProtNLM"/>
    </source>
</evidence>
<dbReference type="GO" id="GO:0007411">
    <property type="term" value="P:axon guidance"/>
    <property type="evidence" value="ECO:0007669"/>
    <property type="project" value="TreeGrafter"/>
</dbReference>
<feature type="chain" id="PRO_5040178861" description="Neural cell adhesion molecule L1-like protein" evidence="15">
    <location>
        <begin position="22"/>
        <end position="1177"/>
    </location>
</feature>
<dbReference type="InterPro" id="IPR036179">
    <property type="entry name" value="Ig-like_dom_sf"/>
</dbReference>
<sequence>MRLTGGLQLVLFLALTSRAAGLSIPLEVEQPPTIITQTSGPVIGLPFDNFITIRCEARANPPPQYRWTKDGEDFTPPYITTNNTGGTFVLHFKQLTQFQGKYRCYAFNKLGTAITEEIELMVPNIPKFPKEDIDPVVVKEGEPILLKCNPPQGMGQRQIYWMTIDLQHIEQDDRVSMDVDGNLYFSNAFQKDSRKDYCCFVAFSIFRAIIQKSPMAVVVKSLKPDNKSANASNSIEAPPVRKAGLLLPSGVQTEKVLLKGRDLKLECIPEGFPTPTVKWIKMGEDLPARTKFKNSGKMLSISAVEERDQGKYMCTAENSGGKVVHYFDVIVEEQPKWLTEPPQSQLTVIGADVHIKCSVSGKPLPDITWRRNGELFEDDPGSNRRVLDDTVVLHNAREEDSAVYQCEASNTHGSILANVNIMVTNVTPLILTRDYQEYEVILGDHIIMDCTVFSSPPATITWAKDYDPEAIKGERFLSLQNGALQIIRAEKDDSGEYVCAASNTEGESAVTALLDVKDPTKIVAPPQDAEIISGSTAQLTCQVEYDKTLRSTFHVVWIKDGEEILTSFEEKSRYFMDDGMLQIMNVNLSDQGIYTCIARTNLDEDNAAAHLTVLDVPDAPKNIELSEHKVPRNVTLSWTPGSDHNSSVTEFIVEYEESQWEPGRWRELQKVPGNQATAELALNGHLNYQFRVYAVNAVGPGPPSEPTERYKTPPAAPDRNPENIKIQGHLPHQMDITWEPLLPIEHNGPGLEYKVSYRKLGVEDTWKDHMEKRHSFVVRNTSTFVPYEIKIQSRNSHGWAPEPKVLTGYSGEDIPTAAPRDIAVEVINTTVLRVSWTPVPPATVRGHLGGYNVHWVRKHSLLNPNKIFDDRQSLSFTGKRSHAIVPGLKPFTEYRLIVSVFNKKGNGPNSDPVTFNTPEGVPEQVPILTASNAQKDSILLVWGPPPEANGILTGYLLQHHLINETTLEVVDSQETNITGADTTQWELHGLQEGSLYRFHLSACTRAGCGPPLAQESNTVTPERVEGQQRNSSTQGWVIGTMCAVALLTLVALMACFVRRNKGGKYAGTPPPRRRPDMFSMEKVKEKEDLHPDVESQGLNDDTFSEYSDSDEKPLKGSSLCSLNGNDTVGDSVSRDSLGDYAESEGEFNEDGSFIGEYSGRRHRGSVSEPSGPGPVTA</sequence>
<evidence type="ECO:0000256" key="9">
    <source>
        <dbReference type="ARBA" id="ARBA00023136"/>
    </source>
</evidence>
<dbReference type="Pfam" id="PF13882">
    <property type="entry name" value="Bravo_FIGEY"/>
    <property type="match status" value="1"/>
</dbReference>
<dbReference type="Pfam" id="PF00041">
    <property type="entry name" value="fn3"/>
    <property type="match status" value="4"/>
</dbReference>
<protein>
    <recommendedName>
        <fullName evidence="20">Neural cell adhesion molecule L1-like protein</fullName>
    </recommendedName>
</protein>
<evidence type="ECO:0000256" key="11">
    <source>
        <dbReference type="ARBA" id="ARBA00023180"/>
    </source>
</evidence>
<evidence type="ECO:0000256" key="1">
    <source>
        <dbReference type="ARBA" id="ARBA00004251"/>
    </source>
</evidence>
<feature type="region of interest" description="Disordered" evidence="13">
    <location>
        <begin position="1084"/>
        <end position="1177"/>
    </location>
</feature>
<dbReference type="EMBL" id="CADEAL010000425">
    <property type="protein sequence ID" value="CAB1419995.1"/>
    <property type="molecule type" value="Genomic_DNA"/>
</dbReference>
<dbReference type="PROSITE" id="PS50853">
    <property type="entry name" value="FN3"/>
    <property type="match status" value="4"/>
</dbReference>
<dbReference type="InterPro" id="IPR003598">
    <property type="entry name" value="Ig_sub2"/>
</dbReference>
<keyword evidence="11" id="KW-0325">Glycoprotein</keyword>
<dbReference type="PANTHER" id="PTHR44170:SF45">
    <property type="entry name" value="NEURAL CELL ADHESION MOLECULE L1-LIKE PROTEIN ISOFORM X1"/>
    <property type="match status" value="1"/>
</dbReference>
<dbReference type="FunFam" id="2.60.40.10:FF:000363">
    <property type="entry name" value="neurofascin isoform X1"/>
    <property type="match status" value="1"/>
</dbReference>
<evidence type="ECO:0000256" key="12">
    <source>
        <dbReference type="ARBA" id="ARBA00023319"/>
    </source>
</evidence>
<dbReference type="InterPro" id="IPR003599">
    <property type="entry name" value="Ig_sub"/>
</dbReference>
<keyword evidence="6" id="KW-0677">Repeat</keyword>
<keyword evidence="12" id="KW-0393">Immunoglobulin domain</keyword>
<evidence type="ECO:0000256" key="15">
    <source>
        <dbReference type="SAM" id="SignalP"/>
    </source>
</evidence>
<feature type="domain" description="Ig-like" evidence="16">
    <location>
        <begin position="238"/>
        <end position="325"/>
    </location>
</feature>
<feature type="region of interest" description="Disordered" evidence="13">
    <location>
        <begin position="701"/>
        <end position="720"/>
    </location>
</feature>
<dbReference type="InterPro" id="IPR036116">
    <property type="entry name" value="FN3_sf"/>
</dbReference>
<evidence type="ECO:0000256" key="6">
    <source>
        <dbReference type="ARBA" id="ARBA00022737"/>
    </source>
</evidence>
<keyword evidence="8 14" id="KW-1133">Transmembrane helix</keyword>